<dbReference type="KEGG" id="fki:FK004_18225"/>
<gene>
    <name evidence="4" type="ORF">FK004_18225</name>
</gene>
<reference evidence="4 5" key="1">
    <citation type="submission" date="2017-04" db="EMBL/GenBank/DDBJ databases">
        <title>Complete genome sequence of Flavobacterium kingsejong AJ004.</title>
        <authorList>
            <person name="Lee P.C."/>
        </authorList>
    </citation>
    <scope>NUCLEOTIDE SEQUENCE [LARGE SCALE GENOMIC DNA]</scope>
    <source>
        <strain evidence="4 5">AJ004</strain>
    </source>
</reference>
<accession>A0A2S1LTF1</accession>
<dbReference type="InterPro" id="IPR012347">
    <property type="entry name" value="Ferritin-like"/>
</dbReference>
<feature type="domain" description="DUF4142" evidence="3">
    <location>
        <begin position="56"/>
        <end position="189"/>
    </location>
</feature>
<dbReference type="Gene3D" id="1.20.1260.10">
    <property type="match status" value="1"/>
</dbReference>
<evidence type="ECO:0000256" key="1">
    <source>
        <dbReference type="SAM" id="MobiDB-lite"/>
    </source>
</evidence>
<sequence>MKKVNNLRSILLSSTFIAASMVFTLTACNDKNKTPDTEKVAEDQNEAKFEDTQKEDDADFLVEAAAFNMEQVEAGKLVQKSANADTKATGKMMEEDHQKAWKELEALAAKKQITLPAGLTDDSKKDFEDLNKKTGADFDRAYASWLVSSHKDAISKYEDAAKNSKDSEVVAWANAQLDVLKAHLAKAEAWKDKIK</sequence>
<evidence type="ECO:0000259" key="3">
    <source>
        <dbReference type="Pfam" id="PF13628"/>
    </source>
</evidence>
<feature type="chain" id="PRO_5015758506" description="DUF4142 domain-containing protein" evidence="2">
    <location>
        <begin position="19"/>
        <end position="195"/>
    </location>
</feature>
<dbReference type="RefSeq" id="WP_108738524.1">
    <property type="nucleotide sequence ID" value="NZ_CP020919.1"/>
</dbReference>
<dbReference type="PANTHER" id="PTHR38593:SF1">
    <property type="entry name" value="BLR2558 PROTEIN"/>
    <property type="match status" value="1"/>
</dbReference>
<protein>
    <recommendedName>
        <fullName evidence="3">DUF4142 domain-containing protein</fullName>
    </recommendedName>
</protein>
<evidence type="ECO:0000313" key="5">
    <source>
        <dbReference type="Proteomes" id="UP000244677"/>
    </source>
</evidence>
<dbReference type="PANTHER" id="PTHR38593">
    <property type="entry name" value="BLR2558 PROTEIN"/>
    <property type="match status" value="1"/>
</dbReference>
<feature type="region of interest" description="Disordered" evidence="1">
    <location>
        <begin position="30"/>
        <end position="54"/>
    </location>
</feature>
<organism evidence="4 5">
    <name type="scientific">Flavobacterium kingsejongi</name>
    <dbReference type="NCBI Taxonomy" id="1678728"/>
    <lineage>
        <taxon>Bacteria</taxon>
        <taxon>Pseudomonadati</taxon>
        <taxon>Bacteroidota</taxon>
        <taxon>Flavobacteriia</taxon>
        <taxon>Flavobacteriales</taxon>
        <taxon>Flavobacteriaceae</taxon>
        <taxon>Flavobacterium</taxon>
    </lineage>
</organism>
<feature type="signal peptide" evidence="2">
    <location>
        <begin position="1"/>
        <end position="18"/>
    </location>
</feature>
<feature type="compositionally biased region" description="Basic and acidic residues" evidence="1">
    <location>
        <begin position="30"/>
        <end position="52"/>
    </location>
</feature>
<evidence type="ECO:0000256" key="2">
    <source>
        <dbReference type="SAM" id="SignalP"/>
    </source>
</evidence>
<name>A0A2S1LTF1_9FLAO</name>
<dbReference type="Proteomes" id="UP000244677">
    <property type="component" value="Chromosome"/>
</dbReference>
<proteinExistence type="predicted"/>
<keyword evidence="2" id="KW-0732">Signal</keyword>
<dbReference type="OrthoDB" id="883203at2"/>
<dbReference type="Pfam" id="PF13628">
    <property type="entry name" value="DUF4142"/>
    <property type="match status" value="1"/>
</dbReference>
<dbReference type="InterPro" id="IPR025419">
    <property type="entry name" value="DUF4142"/>
</dbReference>
<dbReference type="PROSITE" id="PS51257">
    <property type="entry name" value="PROKAR_LIPOPROTEIN"/>
    <property type="match status" value="1"/>
</dbReference>
<dbReference type="AlphaFoldDB" id="A0A2S1LTF1"/>
<keyword evidence="5" id="KW-1185">Reference proteome</keyword>
<dbReference type="EMBL" id="CP020919">
    <property type="protein sequence ID" value="AWG27030.1"/>
    <property type="molecule type" value="Genomic_DNA"/>
</dbReference>
<evidence type="ECO:0000313" key="4">
    <source>
        <dbReference type="EMBL" id="AWG27030.1"/>
    </source>
</evidence>